<feature type="transmembrane region" description="Helical" evidence="1">
    <location>
        <begin position="277"/>
        <end position="298"/>
    </location>
</feature>
<feature type="transmembrane region" description="Helical" evidence="1">
    <location>
        <begin position="352"/>
        <end position="375"/>
    </location>
</feature>
<keyword evidence="5" id="KW-1185">Reference proteome</keyword>
<evidence type="ECO:0000313" key="3">
    <source>
        <dbReference type="EMBL" id="RKK05368.1"/>
    </source>
</evidence>
<feature type="transmembrane region" description="Helical" evidence="1">
    <location>
        <begin position="60"/>
        <end position="89"/>
    </location>
</feature>
<sequence>MTMSATVAQRVRNRTQSLDVGRGISAMLVVLFHGLLVFRVNGADNPHLLPLDLGNPWLVLQHLLLAVANGPAYVTFFFVLSGTVLALSLDRDPPAHPGAVLGYLVKRGFRLYPMLLFTAAAAALLQLYYFEPHVYSQATGWFNDGYKIDLPSLPAEFLANAQGRSATLNGPAWSIKVEILASAVFPLLYWLSLTPARAMVTAPLLVAAMFLAPGGAMQWHYMNVFLFCFFVGALVPRWGWKVAALLRQMGGWPRVALLAALVLVFMFSRRLLAPTAFAPPLVVVLESLAAGVGVVLLLHGRERAFFHAAPMELLARLSFGIYLLHVVVLSVLGHAVFPFLPEHLGPAQALGFGLLLTLATLGVTVLVAWVLHGVLEHPMQQLGRAIASRMARMPGDLLVRPLRSRR</sequence>
<dbReference type="Proteomes" id="UP000274097">
    <property type="component" value="Unassembled WGS sequence"/>
</dbReference>
<dbReference type="GO" id="GO:0016747">
    <property type="term" value="F:acyltransferase activity, transferring groups other than amino-acyl groups"/>
    <property type="evidence" value="ECO:0007669"/>
    <property type="project" value="InterPro"/>
</dbReference>
<keyword evidence="3" id="KW-0012">Acyltransferase</keyword>
<feature type="domain" description="Acyltransferase 3" evidence="2">
    <location>
        <begin position="17"/>
        <end position="370"/>
    </location>
</feature>
<protein>
    <submittedName>
        <fullName evidence="3">Acyltransferase</fullName>
    </submittedName>
</protein>
<gene>
    <name evidence="3" type="ORF">D6Z83_04430</name>
    <name evidence="4" type="ORF">EBE87_21795</name>
</gene>
<feature type="transmembrane region" description="Helical" evidence="1">
    <location>
        <begin position="319"/>
        <end position="340"/>
    </location>
</feature>
<dbReference type="InParanoid" id="A0A3A9JX40"/>
<accession>A0A3A9JX40</accession>
<dbReference type="EMBL" id="RAQU01000017">
    <property type="protein sequence ID" value="RKK05368.1"/>
    <property type="molecule type" value="Genomic_DNA"/>
</dbReference>
<keyword evidence="1" id="KW-0812">Transmembrane</keyword>
<feature type="transmembrane region" description="Helical" evidence="1">
    <location>
        <begin position="252"/>
        <end position="271"/>
    </location>
</feature>
<evidence type="ECO:0000256" key="1">
    <source>
        <dbReference type="SAM" id="Phobius"/>
    </source>
</evidence>
<organism evidence="3 6">
    <name type="scientific">Teichococcus wenyumeiae</name>
    <dbReference type="NCBI Taxonomy" id="2478470"/>
    <lineage>
        <taxon>Bacteria</taxon>
        <taxon>Pseudomonadati</taxon>
        <taxon>Pseudomonadota</taxon>
        <taxon>Alphaproteobacteria</taxon>
        <taxon>Acetobacterales</taxon>
        <taxon>Roseomonadaceae</taxon>
        <taxon>Roseomonas</taxon>
    </lineage>
</organism>
<dbReference type="InterPro" id="IPR050879">
    <property type="entry name" value="Acyltransferase_3"/>
</dbReference>
<keyword evidence="1" id="KW-0472">Membrane</keyword>
<dbReference type="AlphaFoldDB" id="A0A3A9JX40"/>
<name>A0A3A9JX40_9PROT</name>
<proteinExistence type="predicted"/>
<keyword evidence="3" id="KW-0808">Transferase</keyword>
<evidence type="ECO:0000313" key="6">
    <source>
        <dbReference type="Proteomes" id="UP000278036"/>
    </source>
</evidence>
<dbReference type="PANTHER" id="PTHR23028">
    <property type="entry name" value="ACETYLTRANSFERASE"/>
    <property type="match status" value="1"/>
</dbReference>
<comment type="caution">
    <text evidence="3">The sequence shown here is derived from an EMBL/GenBank/DDBJ whole genome shotgun (WGS) entry which is preliminary data.</text>
</comment>
<keyword evidence="1" id="KW-1133">Transmembrane helix</keyword>
<feature type="transmembrane region" description="Helical" evidence="1">
    <location>
        <begin position="20"/>
        <end position="40"/>
    </location>
</feature>
<dbReference type="Proteomes" id="UP000278036">
    <property type="component" value="Unassembled WGS sequence"/>
</dbReference>
<evidence type="ECO:0000313" key="5">
    <source>
        <dbReference type="Proteomes" id="UP000274097"/>
    </source>
</evidence>
<dbReference type="Pfam" id="PF01757">
    <property type="entry name" value="Acyl_transf_3"/>
    <property type="match status" value="1"/>
</dbReference>
<feature type="transmembrane region" description="Helical" evidence="1">
    <location>
        <begin position="109"/>
        <end position="130"/>
    </location>
</feature>
<feature type="transmembrane region" description="Helical" evidence="1">
    <location>
        <begin position="221"/>
        <end position="240"/>
    </location>
</feature>
<evidence type="ECO:0000259" key="2">
    <source>
        <dbReference type="Pfam" id="PF01757"/>
    </source>
</evidence>
<evidence type="ECO:0000313" key="4">
    <source>
        <dbReference type="EMBL" id="RMI19155.1"/>
    </source>
</evidence>
<reference evidence="3 6" key="1">
    <citation type="submission" date="2018-09" db="EMBL/GenBank/DDBJ databases">
        <title>Roseomonas sp. nov., isolated from feces of Tibetan antelopes in the Qinghai-Tibet plateau, China.</title>
        <authorList>
            <person name="Tian Z."/>
        </authorList>
    </citation>
    <scope>NUCLEOTIDE SEQUENCE [LARGE SCALE GENOMIC DNA]</scope>
    <source>
        <strain evidence="4 5">Z23</strain>
        <strain evidence="3 6">Z24</strain>
    </source>
</reference>
<dbReference type="EMBL" id="RFLX01000024">
    <property type="protein sequence ID" value="RMI19155.1"/>
    <property type="molecule type" value="Genomic_DNA"/>
</dbReference>
<dbReference type="InterPro" id="IPR002656">
    <property type="entry name" value="Acyl_transf_3_dom"/>
</dbReference>